<organism evidence="2 3">
    <name type="scientific">Mycena alexandri</name>
    <dbReference type="NCBI Taxonomy" id="1745969"/>
    <lineage>
        <taxon>Eukaryota</taxon>
        <taxon>Fungi</taxon>
        <taxon>Dikarya</taxon>
        <taxon>Basidiomycota</taxon>
        <taxon>Agaricomycotina</taxon>
        <taxon>Agaricomycetes</taxon>
        <taxon>Agaricomycetidae</taxon>
        <taxon>Agaricales</taxon>
        <taxon>Marasmiineae</taxon>
        <taxon>Mycenaceae</taxon>
        <taxon>Mycena</taxon>
    </lineage>
</organism>
<reference evidence="2" key="1">
    <citation type="submission" date="2023-03" db="EMBL/GenBank/DDBJ databases">
        <title>Massive genome expansion in bonnet fungi (Mycena s.s.) driven by repeated elements and novel gene families across ecological guilds.</title>
        <authorList>
            <consortium name="Lawrence Berkeley National Laboratory"/>
            <person name="Harder C.B."/>
            <person name="Miyauchi S."/>
            <person name="Viragh M."/>
            <person name="Kuo A."/>
            <person name="Thoen E."/>
            <person name="Andreopoulos B."/>
            <person name="Lu D."/>
            <person name="Skrede I."/>
            <person name="Drula E."/>
            <person name="Henrissat B."/>
            <person name="Morin E."/>
            <person name="Kohler A."/>
            <person name="Barry K."/>
            <person name="LaButti K."/>
            <person name="Morin E."/>
            <person name="Salamov A."/>
            <person name="Lipzen A."/>
            <person name="Mereny Z."/>
            <person name="Hegedus B."/>
            <person name="Baldrian P."/>
            <person name="Stursova M."/>
            <person name="Weitz H."/>
            <person name="Taylor A."/>
            <person name="Grigoriev I.V."/>
            <person name="Nagy L.G."/>
            <person name="Martin F."/>
            <person name="Kauserud H."/>
        </authorList>
    </citation>
    <scope>NUCLEOTIDE SEQUENCE</scope>
    <source>
        <strain evidence="2">CBHHK200</strain>
    </source>
</reference>
<protein>
    <submittedName>
        <fullName evidence="2">Uncharacterized protein</fullName>
    </submittedName>
</protein>
<feature type="compositionally biased region" description="Pro residues" evidence="1">
    <location>
        <begin position="128"/>
        <end position="138"/>
    </location>
</feature>
<sequence>THSFAHLSPCVLLTPRSPSCTPPHAVPAFCVECRRARGTVLRARGKWNSDARRPSRPLHPRPPAPPPLVLLIHRRPRSSSHPLSPPYIPPHPNQARRVCSISAHVERAGCRYRVPNVRGRATSRPLHPRPPAPSPLPPSSTLLRPSSPSSPPYTPPHLNQARPRTRRGCRGRVCALPAHADGAERMCGGSWAPAEFACARSVLGGHGCVAVLRPRPTYLESRPTPSHAARAVPAPSRVPPPHTSRRCRVPMYIRTYSVNKNYIPRQPLWGFCLMRTKRSERGLESNVAQLIEVEYTELKT</sequence>
<evidence type="ECO:0000313" key="2">
    <source>
        <dbReference type="EMBL" id="KAJ7022371.1"/>
    </source>
</evidence>
<dbReference type="Proteomes" id="UP001218188">
    <property type="component" value="Unassembled WGS sequence"/>
</dbReference>
<feature type="region of interest" description="Disordered" evidence="1">
    <location>
        <begin position="44"/>
        <end position="69"/>
    </location>
</feature>
<feature type="compositionally biased region" description="Low complexity" evidence="1">
    <location>
        <begin position="225"/>
        <end position="235"/>
    </location>
</feature>
<evidence type="ECO:0000313" key="3">
    <source>
        <dbReference type="Proteomes" id="UP001218188"/>
    </source>
</evidence>
<comment type="caution">
    <text evidence="2">The sequence shown here is derived from an EMBL/GenBank/DDBJ whole genome shotgun (WGS) entry which is preliminary data.</text>
</comment>
<feature type="region of interest" description="Disordered" evidence="1">
    <location>
        <begin position="116"/>
        <end position="167"/>
    </location>
</feature>
<name>A0AAD6WSY5_9AGAR</name>
<accession>A0AAD6WSY5</accession>
<keyword evidence="3" id="KW-1185">Reference proteome</keyword>
<feature type="non-terminal residue" evidence="2">
    <location>
        <position position="1"/>
    </location>
</feature>
<feature type="region of interest" description="Disordered" evidence="1">
    <location>
        <begin position="221"/>
        <end position="243"/>
    </location>
</feature>
<gene>
    <name evidence="2" type="ORF">C8F04DRAFT_1138324</name>
</gene>
<dbReference type="EMBL" id="JARJCM010000211">
    <property type="protein sequence ID" value="KAJ7022371.1"/>
    <property type="molecule type" value="Genomic_DNA"/>
</dbReference>
<dbReference type="AlphaFoldDB" id="A0AAD6WSY5"/>
<evidence type="ECO:0000256" key="1">
    <source>
        <dbReference type="SAM" id="MobiDB-lite"/>
    </source>
</evidence>
<proteinExistence type="predicted"/>